<name>A0A0D1K9Q3_9SPHN</name>
<sequence length="421" mass="44600">MHYERQFSPVAHRCADRAFAALSPVGAAWSQTAPPFAQLLNQTRDVPRVLALEADVARARGLALQARARPNPSINVYAENFVGDHDRNARNQQQTTFQVDQPVELGGKRSARIAAGEAGIVAAKARDRDGRLVFATELARAYAGAEIADRRITIAEEEVKQATDVLRVARALVGAGKEARLRQVQAETELNTLQADLENARAFKTVALARLSALAGMTTPFTGLSESLLDRLDAKPAFGPIDAMQATTVRVAEAEQDAAARAVTVQQRLAIPNVTAQLGVRQLRVASGPALVAGISVPLPFFDRNQGNIAAARAELQGAEARAAAARLEAEAGTRAGLALVEAADARAAAAQRTLTTAEEGYRLARIAYEAGKSPLIELLAARQNLGVARGLILDAAAARLDARANLARLQGLTITGEAVQ</sequence>
<evidence type="ECO:0000256" key="2">
    <source>
        <dbReference type="SAM" id="Coils"/>
    </source>
</evidence>
<keyword evidence="2" id="KW-0175">Coiled coil</keyword>
<reference evidence="3 4" key="1">
    <citation type="submission" date="2015-01" db="EMBL/GenBank/DDBJ databases">
        <title>Genome of Sphingomonas taxi strain 30a.</title>
        <authorList>
            <person name="Eevers N."/>
            <person name="Van Hamme J."/>
            <person name="Bottos E."/>
            <person name="Weyens N."/>
            <person name="Vangronsveld J."/>
        </authorList>
    </citation>
    <scope>NUCLEOTIDE SEQUENCE [LARGE SCALE GENOMIC DNA]</scope>
    <source>
        <strain evidence="3 4">30a</strain>
    </source>
</reference>
<dbReference type="GO" id="GO:0015562">
    <property type="term" value="F:efflux transmembrane transporter activity"/>
    <property type="evidence" value="ECO:0007669"/>
    <property type="project" value="InterPro"/>
</dbReference>
<dbReference type="PANTHER" id="PTHR30203:SF24">
    <property type="entry name" value="BLR4935 PROTEIN"/>
    <property type="match status" value="1"/>
</dbReference>
<dbReference type="SUPFAM" id="SSF56954">
    <property type="entry name" value="Outer membrane efflux proteins (OEP)"/>
    <property type="match status" value="1"/>
</dbReference>
<gene>
    <name evidence="3" type="ORF">SR41_00050</name>
</gene>
<dbReference type="Gene3D" id="1.20.1600.10">
    <property type="entry name" value="Outer membrane efflux proteins (OEP)"/>
    <property type="match status" value="1"/>
</dbReference>
<comment type="caution">
    <text evidence="3">The sequence shown here is derived from an EMBL/GenBank/DDBJ whole genome shotgun (WGS) entry which is preliminary data.</text>
</comment>
<dbReference type="PANTHER" id="PTHR30203">
    <property type="entry name" value="OUTER MEMBRANE CATION EFFLUX PROTEIN"/>
    <property type="match status" value="1"/>
</dbReference>
<organism evidence="3 4">
    <name type="scientific">Sphingomonas melonis</name>
    <dbReference type="NCBI Taxonomy" id="152682"/>
    <lineage>
        <taxon>Bacteria</taxon>
        <taxon>Pseudomonadati</taxon>
        <taxon>Pseudomonadota</taxon>
        <taxon>Alphaproteobacteria</taxon>
        <taxon>Sphingomonadales</taxon>
        <taxon>Sphingomonadaceae</taxon>
        <taxon>Sphingomonas</taxon>
    </lineage>
</organism>
<dbReference type="InterPro" id="IPR003423">
    <property type="entry name" value="OMP_efflux"/>
</dbReference>
<dbReference type="PATRIC" id="fig|1549858.7.peg.3451"/>
<dbReference type="InterPro" id="IPR010131">
    <property type="entry name" value="MdtP/NodT-like"/>
</dbReference>
<accession>A0A0D1K9Q3</accession>
<dbReference type="Pfam" id="PF02321">
    <property type="entry name" value="OEP"/>
    <property type="match status" value="2"/>
</dbReference>
<dbReference type="Proteomes" id="UP000033203">
    <property type="component" value="Unassembled WGS sequence"/>
</dbReference>
<evidence type="ECO:0000313" key="3">
    <source>
        <dbReference type="EMBL" id="KIU30403.1"/>
    </source>
</evidence>
<dbReference type="AlphaFoldDB" id="A0A0D1K9Q3"/>
<comment type="similarity">
    <text evidence="1">Belongs to the outer membrane factor (OMF) (TC 1.B.17) family.</text>
</comment>
<evidence type="ECO:0000256" key="1">
    <source>
        <dbReference type="ARBA" id="ARBA00007613"/>
    </source>
</evidence>
<dbReference type="EMBL" id="JXTP01000001">
    <property type="protein sequence ID" value="KIU30403.1"/>
    <property type="molecule type" value="Genomic_DNA"/>
</dbReference>
<proteinExistence type="inferred from homology"/>
<feature type="coiled-coil region" evidence="2">
    <location>
        <begin position="302"/>
        <end position="331"/>
    </location>
</feature>
<protein>
    <submittedName>
        <fullName evidence="3">Metal transporter</fullName>
    </submittedName>
</protein>
<evidence type="ECO:0000313" key="4">
    <source>
        <dbReference type="Proteomes" id="UP000033203"/>
    </source>
</evidence>